<feature type="compositionally biased region" description="Low complexity" evidence="1">
    <location>
        <begin position="20"/>
        <end position="36"/>
    </location>
</feature>
<sequence length="164" mass="16822">MSAPGSPTPSAPSPAVVDLAASTASSSTARSAEAASPAALVVPDLGVKLEGSGAASVPSTTAPRPPSISRSSTASALTLADLKRDLERRDNRLEFAQPERDVRLGKLVSYAVAKRFPEPSHELFCRLQGSSSIDELIAALEIVGGHHPAVVAGEQQADAFVARA</sequence>
<accession>A0A9W7D4H3</accession>
<evidence type="ECO:0000313" key="2">
    <source>
        <dbReference type="EMBL" id="GMF58947.1"/>
    </source>
</evidence>
<feature type="region of interest" description="Disordered" evidence="1">
    <location>
        <begin position="1"/>
        <end position="36"/>
    </location>
</feature>
<feature type="compositionally biased region" description="Low complexity" evidence="1">
    <location>
        <begin position="58"/>
        <end position="74"/>
    </location>
</feature>
<evidence type="ECO:0000313" key="3">
    <source>
        <dbReference type="Proteomes" id="UP001165121"/>
    </source>
</evidence>
<reference evidence="2" key="1">
    <citation type="submission" date="2023-04" db="EMBL/GenBank/DDBJ databases">
        <title>Phytophthora fragariaefolia NBRC 109709.</title>
        <authorList>
            <person name="Ichikawa N."/>
            <person name="Sato H."/>
            <person name="Tonouchi N."/>
        </authorList>
    </citation>
    <scope>NUCLEOTIDE SEQUENCE</scope>
    <source>
        <strain evidence="2">NBRC 109709</strain>
    </source>
</reference>
<feature type="compositionally biased region" description="Pro residues" evidence="1">
    <location>
        <begin position="1"/>
        <end position="12"/>
    </location>
</feature>
<keyword evidence="3" id="KW-1185">Reference proteome</keyword>
<evidence type="ECO:0000256" key="1">
    <source>
        <dbReference type="SAM" id="MobiDB-lite"/>
    </source>
</evidence>
<gene>
    <name evidence="2" type="ORF">Pfra01_002543200</name>
</gene>
<proteinExistence type="predicted"/>
<dbReference type="Proteomes" id="UP001165121">
    <property type="component" value="Unassembled WGS sequence"/>
</dbReference>
<comment type="caution">
    <text evidence="2">The sequence shown here is derived from an EMBL/GenBank/DDBJ whole genome shotgun (WGS) entry which is preliminary data.</text>
</comment>
<feature type="region of interest" description="Disordered" evidence="1">
    <location>
        <begin position="51"/>
        <end position="74"/>
    </location>
</feature>
<dbReference type="AlphaFoldDB" id="A0A9W7D4H3"/>
<dbReference type="EMBL" id="BSXT01004788">
    <property type="protein sequence ID" value="GMF58947.1"/>
    <property type="molecule type" value="Genomic_DNA"/>
</dbReference>
<organism evidence="2 3">
    <name type="scientific">Phytophthora fragariaefolia</name>
    <dbReference type="NCBI Taxonomy" id="1490495"/>
    <lineage>
        <taxon>Eukaryota</taxon>
        <taxon>Sar</taxon>
        <taxon>Stramenopiles</taxon>
        <taxon>Oomycota</taxon>
        <taxon>Peronosporomycetes</taxon>
        <taxon>Peronosporales</taxon>
        <taxon>Peronosporaceae</taxon>
        <taxon>Phytophthora</taxon>
    </lineage>
</organism>
<protein>
    <submittedName>
        <fullName evidence="2">Unnamed protein product</fullName>
    </submittedName>
</protein>
<name>A0A9W7D4H3_9STRA</name>